<dbReference type="Proteomes" id="UP001262410">
    <property type="component" value="Unassembled WGS sequence"/>
</dbReference>
<keyword evidence="3" id="KW-1185">Reference proteome</keyword>
<protein>
    <submittedName>
        <fullName evidence="2">Uncharacterized protein</fullName>
    </submittedName>
</protein>
<evidence type="ECO:0000313" key="2">
    <source>
        <dbReference type="EMBL" id="MDR6288593.1"/>
    </source>
</evidence>
<comment type="caution">
    <text evidence="2">The sequence shown here is derived from an EMBL/GenBank/DDBJ whole genome shotgun (WGS) entry which is preliminary data.</text>
</comment>
<proteinExistence type="predicted"/>
<evidence type="ECO:0000256" key="1">
    <source>
        <dbReference type="SAM" id="MobiDB-lite"/>
    </source>
</evidence>
<dbReference type="EMBL" id="JAVDPW010000002">
    <property type="protein sequence ID" value="MDR6288593.1"/>
    <property type="molecule type" value="Genomic_DNA"/>
</dbReference>
<evidence type="ECO:0000313" key="3">
    <source>
        <dbReference type="Proteomes" id="UP001262410"/>
    </source>
</evidence>
<dbReference type="RefSeq" id="WP_309792602.1">
    <property type="nucleotide sequence ID" value="NZ_JAVDPW010000002.1"/>
</dbReference>
<gene>
    <name evidence="2" type="ORF">E9232_001100</name>
</gene>
<reference evidence="2 3" key="1">
    <citation type="submission" date="2023-07" db="EMBL/GenBank/DDBJ databases">
        <title>Sorghum-associated microbial communities from plants grown in Nebraska, USA.</title>
        <authorList>
            <person name="Schachtman D."/>
        </authorList>
    </citation>
    <scope>NUCLEOTIDE SEQUENCE [LARGE SCALE GENOMIC DNA]</scope>
    <source>
        <strain evidence="2 3">584</strain>
    </source>
</reference>
<accession>A0ABU1JJT0</accession>
<organism evidence="2 3">
    <name type="scientific">Inquilinus ginsengisoli</name>
    <dbReference type="NCBI Taxonomy" id="363840"/>
    <lineage>
        <taxon>Bacteria</taxon>
        <taxon>Pseudomonadati</taxon>
        <taxon>Pseudomonadota</taxon>
        <taxon>Alphaproteobacteria</taxon>
        <taxon>Rhodospirillales</taxon>
        <taxon>Rhodospirillaceae</taxon>
        <taxon>Inquilinus</taxon>
    </lineage>
</organism>
<feature type="region of interest" description="Disordered" evidence="1">
    <location>
        <begin position="75"/>
        <end position="95"/>
    </location>
</feature>
<feature type="compositionally biased region" description="Basic and acidic residues" evidence="1">
    <location>
        <begin position="77"/>
        <end position="88"/>
    </location>
</feature>
<name>A0ABU1JJT0_9PROT</name>
<sequence>MPTKDELKPMKILDYEAAGRKVVLWAQKPETRPADMAEFRQQLKGLVDIPERYETLEICQGDDHHFILRLPPNRQVSESEARAKKQAKENPGVASYDPPHFYLDMLTGEKPFDNIEFYYSRISDYTIRGCR</sequence>